<proteinExistence type="predicted"/>
<feature type="compositionally biased region" description="Gly residues" evidence="1">
    <location>
        <begin position="249"/>
        <end position="260"/>
    </location>
</feature>
<gene>
    <name evidence="2" type="ORF">R3P38DRAFT_3292310</name>
</gene>
<comment type="caution">
    <text evidence="2">The sequence shown here is derived from an EMBL/GenBank/DDBJ whole genome shotgun (WGS) entry which is preliminary data.</text>
</comment>
<reference evidence="2 3" key="1">
    <citation type="journal article" date="2024" name="J Genomics">
        <title>Draft genome sequencing and assembly of Favolaschia claudopus CIRM-BRFM 2984 isolated from oak limbs.</title>
        <authorList>
            <person name="Navarro D."/>
            <person name="Drula E."/>
            <person name="Chaduli D."/>
            <person name="Cazenave R."/>
            <person name="Ahrendt S."/>
            <person name="Wang J."/>
            <person name="Lipzen A."/>
            <person name="Daum C."/>
            <person name="Barry K."/>
            <person name="Grigoriev I.V."/>
            <person name="Favel A."/>
            <person name="Rosso M.N."/>
            <person name="Martin F."/>
        </authorList>
    </citation>
    <scope>NUCLEOTIDE SEQUENCE [LARGE SCALE GENOMIC DNA]</scope>
    <source>
        <strain evidence="2 3">CIRM-BRFM 2984</strain>
    </source>
</reference>
<dbReference type="AlphaFoldDB" id="A0AAV9ZK70"/>
<organism evidence="2 3">
    <name type="scientific">Favolaschia claudopus</name>
    <dbReference type="NCBI Taxonomy" id="2862362"/>
    <lineage>
        <taxon>Eukaryota</taxon>
        <taxon>Fungi</taxon>
        <taxon>Dikarya</taxon>
        <taxon>Basidiomycota</taxon>
        <taxon>Agaricomycotina</taxon>
        <taxon>Agaricomycetes</taxon>
        <taxon>Agaricomycetidae</taxon>
        <taxon>Agaricales</taxon>
        <taxon>Marasmiineae</taxon>
        <taxon>Mycenaceae</taxon>
        <taxon>Favolaschia</taxon>
    </lineage>
</organism>
<evidence type="ECO:0000313" key="3">
    <source>
        <dbReference type="Proteomes" id="UP001362999"/>
    </source>
</evidence>
<protein>
    <submittedName>
        <fullName evidence="2">Uncharacterized protein</fullName>
    </submittedName>
</protein>
<accession>A0AAV9ZK70</accession>
<keyword evidence="3" id="KW-1185">Reference proteome</keyword>
<name>A0AAV9ZK70_9AGAR</name>
<feature type="region of interest" description="Disordered" evidence="1">
    <location>
        <begin position="229"/>
        <end position="267"/>
    </location>
</feature>
<evidence type="ECO:0000313" key="2">
    <source>
        <dbReference type="EMBL" id="KAK6984589.1"/>
    </source>
</evidence>
<evidence type="ECO:0000256" key="1">
    <source>
        <dbReference type="SAM" id="MobiDB-lite"/>
    </source>
</evidence>
<sequence length="449" mass="48937">MFDDAQLVKYFPAMLKALRARIEALPDSLPVALPDGPLARYFGDFEIDEEEDEQHKRITRGEHGMDLICPFLEFYSQQDGIKGTDGVGMLARRIRDLNSILDTLKHTMSDSRSSMAASTAAATVVTKELLNAGFGEGVDFLEGDEITDELFAGEKDVIQQARLEIPVSEASKPLGRGAVTPGALNLERLAELRRCHQTIQAARGTEAAKELSLRQQLIQKFHLALKEEQDQADGTGLNRNGRWKNSAPGGRGVGSSGGDNGNSENAAKAATAAAKTAAKKRKDIFQKCRVPNLPDVIAARVTILRPLRIGDYGIVFTPHGLMVGHVFAMHSKGGGKYGKHESRTDSSNISALSKISVQLFEHFYDSEFRSILTPTAILQTKQFAHIPSSDFLCLLSGEANLLPTGLELRSDDSQLYNSLSRGCSKFDDAMKEFRKRGGKSAEAAALDDD</sequence>
<dbReference type="EMBL" id="JAWWNJ010000136">
    <property type="protein sequence ID" value="KAK6984589.1"/>
    <property type="molecule type" value="Genomic_DNA"/>
</dbReference>
<dbReference type="Proteomes" id="UP001362999">
    <property type="component" value="Unassembled WGS sequence"/>
</dbReference>